<evidence type="ECO:0000313" key="1">
    <source>
        <dbReference type="EMBL" id="CDW84970.1"/>
    </source>
</evidence>
<dbReference type="Gene3D" id="3.10.129.10">
    <property type="entry name" value="Hotdog Thioesterase"/>
    <property type="match status" value="1"/>
</dbReference>
<dbReference type="SUPFAM" id="SSF54637">
    <property type="entry name" value="Thioesterase/thiol ester dehydrase-isomerase"/>
    <property type="match status" value="1"/>
</dbReference>
<evidence type="ECO:0000313" key="2">
    <source>
        <dbReference type="Proteomes" id="UP000039865"/>
    </source>
</evidence>
<dbReference type="OrthoDB" id="46529at2759"/>
<name>A0A078ARA6_STYLE</name>
<protein>
    <submittedName>
        <fullName evidence="1">Uncharacterized protein</fullName>
    </submittedName>
</protein>
<dbReference type="CDD" id="cd03440">
    <property type="entry name" value="hot_dog"/>
    <property type="match status" value="1"/>
</dbReference>
<sequence length="175" mass="20123">MKISQDKKSVTLLDGRIIDQKSVQDGDIYMRNFFGQFSDATNGASEFELLKLVKYQDCKFEEGILGRVIFEITITKDMKDSNNFLLRELLSEFLDFMPLRATDCFDKLRPMNTVYLSTQFLNKVAIDDKLIFQGEIVKVGEKIGQVNGRMIDPVSKLSIATCQNIFMYQDYSPKL</sequence>
<accession>A0A078ARA6</accession>
<organism evidence="1 2">
    <name type="scientific">Stylonychia lemnae</name>
    <name type="common">Ciliate</name>
    <dbReference type="NCBI Taxonomy" id="5949"/>
    <lineage>
        <taxon>Eukaryota</taxon>
        <taxon>Sar</taxon>
        <taxon>Alveolata</taxon>
        <taxon>Ciliophora</taxon>
        <taxon>Intramacronucleata</taxon>
        <taxon>Spirotrichea</taxon>
        <taxon>Stichotrichia</taxon>
        <taxon>Sporadotrichida</taxon>
        <taxon>Oxytrichidae</taxon>
        <taxon>Stylonychinae</taxon>
        <taxon>Stylonychia</taxon>
    </lineage>
</organism>
<dbReference type="AlphaFoldDB" id="A0A078ARA6"/>
<proteinExistence type="predicted"/>
<gene>
    <name evidence="1" type="primary">Contig3372.g3613</name>
    <name evidence="1" type="ORF">STYLEM_14039</name>
</gene>
<dbReference type="InParanoid" id="A0A078ARA6"/>
<dbReference type="Proteomes" id="UP000039865">
    <property type="component" value="Unassembled WGS sequence"/>
</dbReference>
<keyword evidence="2" id="KW-1185">Reference proteome</keyword>
<reference evidence="1 2" key="1">
    <citation type="submission" date="2014-06" db="EMBL/GenBank/DDBJ databases">
        <authorList>
            <person name="Swart Estienne"/>
        </authorList>
    </citation>
    <scope>NUCLEOTIDE SEQUENCE [LARGE SCALE GENOMIC DNA]</scope>
    <source>
        <strain evidence="1 2">130c</strain>
    </source>
</reference>
<dbReference type="EMBL" id="CCKQ01013323">
    <property type="protein sequence ID" value="CDW84970.1"/>
    <property type="molecule type" value="Genomic_DNA"/>
</dbReference>
<dbReference type="InterPro" id="IPR029069">
    <property type="entry name" value="HotDog_dom_sf"/>
</dbReference>